<dbReference type="AlphaFoldDB" id="A0AAN6D2E4"/>
<reference evidence="1 3" key="1">
    <citation type="journal article" date="2021" name="G3 (Bethesda)">
        <title>Genomic diversity, chromosomal rearrangements, and interspecies hybridization in the ogataea polymorpha species complex.</title>
        <authorList>
            <person name="Hanson S.J."/>
            <person name="Cinneide E.O."/>
            <person name="Salzberg L.I."/>
            <person name="Wolfe K.H."/>
            <person name="McGowan J."/>
            <person name="Fitzpatrick D.A."/>
            <person name="Matlin K."/>
        </authorList>
    </citation>
    <scope>NUCLEOTIDE SEQUENCE</scope>
    <source>
        <strain evidence="2">81-436-3</strain>
        <strain evidence="1">83-405-1</strain>
    </source>
</reference>
<dbReference type="Gene3D" id="3.90.550.10">
    <property type="entry name" value="Spore Coat Polysaccharide Biosynthesis Protein SpsA, Chain A"/>
    <property type="match status" value="1"/>
</dbReference>
<evidence type="ECO:0000313" key="1">
    <source>
        <dbReference type="EMBL" id="KAG7725279.1"/>
    </source>
</evidence>
<dbReference type="Proteomes" id="UP000697297">
    <property type="component" value="Unassembled WGS sequence"/>
</dbReference>
<sequence>MTADDVYPADTDVSMHSKVWSTLITNRKYLEGLLTLDFSLKRAQSKYPLIALYTSQLDPKSVLEICRRGILIMQVEALVPTKSKEFGHDSRFYDTWSKLQPFKLTQFQRVIQLDSDMVVIRNMDELMELPLDEHIAFAASPACVCNPLKLEHYPRNWIPKNCSYTNYHAKIGESVREDDEFRHIKGPDSRYGLKACNGGLLIVKPNMDNYNEILKTLSMPEKTASYDFPDQELLSDVFRNRWLGLSYKYNCLKTLKKCHADVWDIDEIKNIHYIITPKPWEVSRDTFDDETGTFEIWWKINDERLETEKMNYVLTNV</sequence>
<dbReference type="GO" id="GO:0016757">
    <property type="term" value="F:glycosyltransferase activity"/>
    <property type="evidence" value="ECO:0007669"/>
    <property type="project" value="InterPro"/>
</dbReference>
<evidence type="ECO:0000313" key="3">
    <source>
        <dbReference type="Proteomes" id="UP000697297"/>
    </source>
</evidence>
<gene>
    <name evidence="1" type="ORF">KL933_004293</name>
    <name evidence="2" type="ORF">KL946_004570</name>
</gene>
<dbReference type="Proteomes" id="UP000738402">
    <property type="component" value="Unassembled WGS sequence"/>
</dbReference>
<proteinExistence type="predicted"/>
<dbReference type="Pfam" id="PF01501">
    <property type="entry name" value="Glyco_transf_8"/>
    <property type="match status" value="1"/>
</dbReference>
<protein>
    <submittedName>
        <fullName evidence="1">Uncharacterized protein</fullName>
    </submittedName>
</protein>
<accession>A0AAN6D2E4</accession>
<dbReference type="InterPro" id="IPR002495">
    <property type="entry name" value="Glyco_trans_8"/>
</dbReference>
<evidence type="ECO:0000313" key="2">
    <source>
        <dbReference type="EMBL" id="KAG7762454.1"/>
    </source>
</evidence>
<dbReference type="InterPro" id="IPR029044">
    <property type="entry name" value="Nucleotide-diphossugar_trans"/>
</dbReference>
<keyword evidence="3" id="KW-1185">Reference proteome</keyword>
<dbReference type="EMBL" id="JAHLUH010000013">
    <property type="protein sequence ID" value="KAG7725279.1"/>
    <property type="molecule type" value="Genomic_DNA"/>
</dbReference>
<comment type="caution">
    <text evidence="1">The sequence shown here is derived from an EMBL/GenBank/DDBJ whole genome shotgun (WGS) entry which is preliminary data.</text>
</comment>
<organism evidence="1 4">
    <name type="scientific">Ogataea haglerorum</name>
    <dbReference type="NCBI Taxonomy" id="1937702"/>
    <lineage>
        <taxon>Eukaryota</taxon>
        <taxon>Fungi</taxon>
        <taxon>Dikarya</taxon>
        <taxon>Ascomycota</taxon>
        <taxon>Saccharomycotina</taxon>
        <taxon>Pichiomycetes</taxon>
        <taxon>Pichiales</taxon>
        <taxon>Pichiaceae</taxon>
        <taxon>Ogataea</taxon>
    </lineage>
</organism>
<evidence type="ECO:0000313" key="4">
    <source>
        <dbReference type="Proteomes" id="UP000738402"/>
    </source>
</evidence>
<name>A0AAN6D2E4_9ASCO</name>
<dbReference type="InterPro" id="IPR050587">
    <property type="entry name" value="GNT1/Glycosyltrans_8"/>
</dbReference>
<dbReference type="EMBL" id="JAHLUN010000014">
    <property type="protein sequence ID" value="KAG7762454.1"/>
    <property type="molecule type" value="Genomic_DNA"/>
</dbReference>
<dbReference type="CDD" id="cd02537">
    <property type="entry name" value="GT8_Glycogenin"/>
    <property type="match status" value="1"/>
</dbReference>
<dbReference type="SUPFAM" id="SSF53448">
    <property type="entry name" value="Nucleotide-diphospho-sugar transferases"/>
    <property type="match status" value="1"/>
</dbReference>
<dbReference type="PANTHER" id="PTHR11183">
    <property type="entry name" value="GLYCOGENIN SUBFAMILY MEMBER"/>
    <property type="match status" value="1"/>
</dbReference>